<protein>
    <submittedName>
        <fullName evidence="3">Glutathione S-transferase family protein</fullName>
    </submittedName>
</protein>
<sequence length="236" mass="26662">MAITLYQYKSGFGVPCPSPFCMKAEILLKMTGQPYRSEIIDDPRKSPKGKLPFIDDDGTPVADSELIRWHLETRFGTDFDEGLTDGERAQSHAFCRMMEERLYWAMAYDRWEDDAGWKTTNAFWFSGMPPVIRTLLPVIARRQTRANLKGHGLGLHDASDIYAFAARDIAALATQLGDKPFMFGDRPTAIDAIAYPTITNLLIPEYPGPLLEAARAHPRLQAYSERCQALWFPELA</sequence>
<dbReference type="EMBL" id="JAGSPA010000002">
    <property type="protein sequence ID" value="MBV7256218.1"/>
    <property type="molecule type" value="Genomic_DNA"/>
</dbReference>
<proteinExistence type="predicted"/>
<gene>
    <name evidence="3" type="ORF">KCG44_05405</name>
</gene>
<dbReference type="SFLD" id="SFLDG01200">
    <property type="entry name" value="SUF1.1"/>
    <property type="match status" value="1"/>
</dbReference>
<dbReference type="SFLD" id="SFLDS00019">
    <property type="entry name" value="Glutathione_Transferase_(cytos"/>
    <property type="match status" value="1"/>
</dbReference>
<dbReference type="RefSeq" id="WP_218444782.1">
    <property type="nucleotide sequence ID" value="NZ_JAGSPA010000002.1"/>
</dbReference>
<feature type="domain" description="Metaxin glutathione S-transferase" evidence="1">
    <location>
        <begin position="165"/>
        <end position="227"/>
    </location>
</feature>
<organism evidence="3 4">
    <name type="scientific">Pacificimonas pallii</name>
    <dbReference type="NCBI Taxonomy" id="2827236"/>
    <lineage>
        <taxon>Bacteria</taxon>
        <taxon>Pseudomonadati</taxon>
        <taxon>Pseudomonadota</taxon>
        <taxon>Alphaproteobacteria</taxon>
        <taxon>Sphingomonadales</taxon>
        <taxon>Sphingosinicellaceae</taxon>
        <taxon>Pacificimonas</taxon>
    </lineage>
</organism>
<dbReference type="SFLD" id="SFLDG01180">
    <property type="entry name" value="SUF1"/>
    <property type="match status" value="1"/>
</dbReference>
<dbReference type="InterPro" id="IPR033468">
    <property type="entry name" value="Metaxin_GST"/>
</dbReference>
<reference evidence="3 4" key="1">
    <citation type="submission" date="2021-04" db="EMBL/GenBank/DDBJ databases">
        <authorList>
            <person name="Pira H."/>
            <person name="Risdian C."/>
            <person name="Wink J."/>
        </authorList>
    </citation>
    <scope>NUCLEOTIDE SEQUENCE [LARGE SCALE GENOMIC DNA]</scope>
    <source>
        <strain evidence="3 4">WHA3</strain>
    </source>
</reference>
<name>A0ABS6SDP7_9SPHN</name>
<evidence type="ECO:0000259" key="2">
    <source>
        <dbReference type="Pfam" id="PF17172"/>
    </source>
</evidence>
<dbReference type="PANTHER" id="PTHR12289">
    <property type="entry name" value="METAXIN RELATED"/>
    <property type="match status" value="1"/>
</dbReference>
<dbReference type="InterPro" id="IPR040079">
    <property type="entry name" value="Glutathione_S-Trfase"/>
</dbReference>
<dbReference type="Pfam" id="PF17171">
    <property type="entry name" value="GST_C_6"/>
    <property type="match status" value="1"/>
</dbReference>
<evidence type="ECO:0000313" key="3">
    <source>
        <dbReference type="EMBL" id="MBV7256218.1"/>
    </source>
</evidence>
<evidence type="ECO:0000259" key="1">
    <source>
        <dbReference type="Pfam" id="PF17171"/>
    </source>
</evidence>
<dbReference type="CDD" id="cd03193">
    <property type="entry name" value="GST_C_Metaxin"/>
    <property type="match status" value="1"/>
</dbReference>
<keyword evidence="4" id="KW-1185">Reference proteome</keyword>
<dbReference type="InterPro" id="IPR012336">
    <property type="entry name" value="Thioredoxin-like_fold"/>
</dbReference>
<dbReference type="InterPro" id="IPR026928">
    <property type="entry name" value="FAX/IsoI-like"/>
</dbReference>
<comment type="caution">
    <text evidence="3">The sequence shown here is derived from an EMBL/GenBank/DDBJ whole genome shotgun (WGS) entry which is preliminary data.</text>
</comment>
<dbReference type="InterPro" id="IPR050931">
    <property type="entry name" value="Mito_Protein_Transport_Metaxin"/>
</dbReference>
<feature type="domain" description="Thioredoxin-like fold" evidence="2">
    <location>
        <begin position="19"/>
        <end position="115"/>
    </location>
</feature>
<dbReference type="Proteomes" id="UP000722336">
    <property type="component" value="Unassembled WGS sequence"/>
</dbReference>
<dbReference type="PANTHER" id="PTHR12289:SF41">
    <property type="entry name" value="FAILED AXON CONNECTIONS-RELATED"/>
    <property type="match status" value="1"/>
</dbReference>
<evidence type="ECO:0000313" key="4">
    <source>
        <dbReference type="Proteomes" id="UP000722336"/>
    </source>
</evidence>
<dbReference type="CDD" id="cd03080">
    <property type="entry name" value="GST_N_Metaxin_like"/>
    <property type="match status" value="1"/>
</dbReference>
<dbReference type="Pfam" id="PF17172">
    <property type="entry name" value="GST_N_4"/>
    <property type="match status" value="1"/>
</dbReference>
<accession>A0ABS6SDP7</accession>